<dbReference type="Gene3D" id="1.20.5.110">
    <property type="match status" value="1"/>
</dbReference>
<dbReference type="Ensembl" id="ENSPNYT00000016099.1">
    <property type="protein sequence ID" value="ENSPNYP00000015698.1"/>
    <property type="gene ID" value="ENSPNYG00000011898.1"/>
</dbReference>
<dbReference type="AlphaFoldDB" id="A0A3B4G1U9"/>
<sequence length="64" mass="7407">VFMLDRIGELINNIERNVTTAAEYVDRSKEETSRAVDYKKNPYKITFLPNFMKSLKKNSAPDPV</sequence>
<accession>A0A3B4G1U9</accession>
<reference evidence="1" key="1">
    <citation type="submission" date="2023-09" db="UniProtKB">
        <authorList>
            <consortium name="Ensembl"/>
        </authorList>
    </citation>
    <scope>IDENTIFICATION</scope>
</reference>
<name>A0A3B4G1U9_9CICH</name>
<evidence type="ECO:0008006" key="2">
    <source>
        <dbReference type="Google" id="ProtNLM"/>
    </source>
</evidence>
<protein>
    <recommendedName>
        <fullName evidence="2">t-SNARE coiled-coil homology domain-containing protein</fullName>
    </recommendedName>
</protein>
<evidence type="ECO:0000313" key="1">
    <source>
        <dbReference type="Ensembl" id="ENSPNYP00000015698.1"/>
    </source>
</evidence>
<proteinExistence type="predicted"/>
<dbReference type="SUPFAM" id="SSF58038">
    <property type="entry name" value="SNARE fusion complex"/>
    <property type="match status" value="1"/>
</dbReference>
<dbReference type="STRING" id="303518.ENSPNYP00000015698"/>
<organism evidence="1">
    <name type="scientific">Pundamilia nyererei</name>
    <dbReference type="NCBI Taxonomy" id="303518"/>
    <lineage>
        <taxon>Eukaryota</taxon>
        <taxon>Metazoa</taxon>
        <taxon>Chordata</taxon>
        <taxon>Craniata</taxon>
        <taxon>Vertebrata</taxon>
        <taxon>Euteleostomi</taxon>
        <taxon>Actinopterygii</taxon>
        <taxon>Neopterygii</taxon>
        <taxon>Teleostei</taxon>
        <taxon>Neoteleostei</taxon>
        <taxon>Acanthomorphata</taxon>
        <taxon>Ovalentaria</taxon>
        <taxon>Cichlomorphae</taxon>
        <taxon>Cichliformes</taxon>
        <taxon>Cichlidae</taxon>
        <taxon>African cichlids</taxon>
        <taxon>Pseudocrenilabrinae</taxon>
        <taxon>Haplochromini</taxon>
        <taxon>Pundamilia</taxon>
    </lineage>
</organism>
<dbReference type="GeneTree" id="ENSGT00940000178780"/>